<gene>
    <name evidence="4" type="ORF">DLJ53_31685</name>
</gene>
<dbReference type="InterPro" id="IPR010799">
    <property type="entry name" value="MlrC_C"/>
</dbReference>
<evidence type="ECO:0000313" key="4">
    <source>
        <dbReference type="EMBL" id="RAH96823.1"/>
    </source>
</evidence>
<organism evidence="4 5">
    <name type="scientific">Acuticoccus sediminis</name>
    <dbReference type="NCBI Taxonomy" id="2184697"/>
    <lineage>
        <taxon>Bacteria</taxon>
        <taxon>Pseudomonadati</taxon>
        <taxon>Pseudomonadota</taxon>
        <taxon>Alphaproteobacteria</taxon>
        <taxon>Hyphomicrobiales</taxon>
        <taxon>Amorphaceae</taxon>
        <taxon>Acuticoccus</taxon>
    </lineage>
</organism>
<evidence type="ECO:0000259" key="3">
    <source>
        <dbReference type="Pfam" id="PF07364"/>
    </source>
</evidence>
<keyword evidence="1" id="KW-0645">Protease</keyword>
<keyword evidence="1" id="KW-0479">Metal-binding</keyword>
<evidence type="ECO:0000313" key="5">
    <source>
        <dbReference type="Proteomes" id="UP000249590"/>
    </source>
</evidence>
<reference evidence="4 5" key="1">
    <citation type="submission" date="2018-05" db="EMBL/GenBank/DDBJ databases">
        <title>Acuticoccus sediminis sp. nov., isolated from deep-sea sediment of Indian Ocean.</title>
        <authorList>
            <person name="Liu X."/>
            <person name="Lai Q."/>
            <person name="Du Y."/>
            <person name="Sun F."/>
            <person name="Zhang X."/>
            <person name="Wang S."/>
            <person name="Shao Z."/>
        </authorList>
    </citation>
    <scope>NUCLEOTIDE SEQUENCE [LARGE SCALE GENOMIC DNA]</scope>
    <source>
        <strain evidence="4 5">PTG4-2</strain>
    </source>
</reference>
<name>A0A8B2NMW9_9HYPH</name>
<dbReference type="Pfam" id="PF07171">
    <property type="entry name" value="MlrC_C"/>
    <property type="match status" value="1"/>
</dbReference>
<evidence type="ECO:0000259" key="2">
    <source>
        <dbReference type="Pfam" id="PF07171"/>
    </source>
</evidence>
<accession>A0A8B2NMW9</accession>
<sequence length="495" mass="51600">MRVAVASLEYEGNSLSLRVDRRADFARKALHRGPAILEAVAGKALALTGGIDTVRAAGAEVIPVYMAKGGAGGHVDDAFFAEAMAEILDGIAAAGPLDGIYLALHGAMITASDGDPEGTLLAGLRERVGDAVPIAVSLDLHAHVSRRMARNASIVVGYETYPHVDAYETGARAASLLVRTMRGEISPRIGHVAFNAILPVLGMATLDDAPLAEVARIARAMEAAGAALSVSYFPVQPWLDGPDVGITGLAVTDGDAAAAEMAATAVAEAMWTRRRAFELPAYTPAEAVRAALAMDAETVLLVDASDSIGGGASGDSPAILAALLAHAPETPAAVAIVDPGTVERATAAGEGAGAMFEIGAWQDDRQVAPVRVNATVERLCEGRFTYTGGPVAGASATLGPVAVLRIGPIRVLAASYAVYEHMDEHYAACGIDISAFKMVSFKQLMNFRKLLTPERAFLSVHGPGATPLDLSKVDWHHRVRPFWPVDDPQTPPRLS</sequence>
<dbReference type="AlphaFoldDB" id="A0A8B2NMW9"/>
<keyword evidence="5" id="KW-1185">Reference proteome</keyword>
<dbReference type="PIRSF" id="PIRSF012702">
    <property type="entry name" value="UCP012702"/>
    <property type="match status" value="1"/>
</dbReference>
<dbReference type="EMBL" id="QHHQ01000011">
    <property type="protein sequence ID" value="RAH96823.1"/>
    <property type="molecule type" value="Genomic_DNA"/>
</dbReference>
<dbReference type="Pfam" id="PF07364">
    <property type="entry name" value="DUF1485"/>
    <property type="match status" value="1"/>
</dbReference>
<comment type="function">
    <text evidence="1">Involved in peptidolytic degradation of cyclic heptapeptide hepatotoxin microcystin (MC).</text>
</comment>
<protein>
    <recommendedName>
        <fullName evidence="1">Microcystinase C</fullName>
        <shortName evidence="1">MlrC</shortName>
    </recommendedName>
</protein>
<dbReference type="GO" id="GO:0008237">
    <property type="term" value="F:metallopeptidase activity"/>
    <property type="evidence" value="ECO:0007669"/>
    <property type="project" value="UniProtKB-KW"/>
</dbReference>
<comment type="caution">
    <text evidence="4">The sequence shown here is derived from an EMBL/GenBank/DDBJ whole genome shotgun (WGS) entry which is preliminary data.</text>
</comment>
<feature type="domain" description="Microcystin LR degradation protein MlrC N-terminal" evidence="3">
    <location>
        <begin position="2"/>
        <end position="291"/>
    </location>
</feature>
<comment type="cofactor">
    <cofactor evidence="1">
        <name>Zn(2+)</name>
        <dbReference type="ChEBI" id="CHEBI:29105"/>
    </cofactor>
    <text evidence="1">Binds 1 zinc ion per subunit.</text>
</comment>
<dbReference type="InterPro" id="IPR015995">
    <property type="entry name" value="MlrC_N"/>
</dbReference>
<dbReference type="OrthoDB" id="9782658at2"/>
<keyword evidence="1" id="KW-0482">Metalloprotease</keyword>
<evidence type="ECO:0000256" key="1">
    <source>
        <dbReference type="PIRNR" id="PIRNR012702"/>
    </source>
</evidence>
<dbReference type="InterPro" id="IPR009197">
    <property type="entry name" value="MlrC"/>
</dbReference>
<dbReference type="RefSeq" id="WP_111352345.1">
    <property type="nucleotide sequence ID" value="NZ_QHHQ01000011.1"/>
</dbReference>
<comment type="similarity">
    <text evidence="1">Belongs to the peptidase M81 family.</text>
</comment>
<dbReference type="Proteomes" id="UP000249590">
    <property type="component" value="Unassembled WGS sequence"/>
</dbReference>
<keyword evidence="1" id="KW-0378">Hydrolase</keyword>
<dbReference type="GO" id="GO:0006508">
    <property type="term" value="P:proteolysis"/>
    <property type="evidence" value="ECO:0007669"/>
    <property type="project" value="UniProtKB-KW"/>
</dbReference>
<dbReference type="GO" id="GO:0046872">
    <property type="term" value="F:metal ion binding"/>
    <property type="evidence" value="ECO:0007669"/>
    <property type="project" value="UniProtKB-KW"/>
</dbReference>
<proteinExistence type="inferred from homology"/>
<feature type="domain" description="Microcystin LR degradation protein MlrC C-terminal" evidence="2">
    <location>
        <begin position="301"/>
        <end position="477"/>
    </location>
</feature>